<evidence type="ECO:0000313" key="6">
    <source>
        <dbReference type="EMBL" id="QEK53352.1"/>
    </source>
</evidence>
<evidence type="ECO:0000256" key="5">
    <source>
        <dbReference type="SAM" id="Phobius"/>
    </source>
</evidence>
<feature type="transmembrane region" description="Helical" evidence="5">
    <location>
        <begin position="159"/>
        <end position="181"/>
    </location>
</feature>
<reference evidence="6 7" key="1">
    <citation type="submission" date="2019-08" db="EMBL/GenBank/DDBJ databases">
        <title>Pedobacter sp. nov., isolated from Han river, South Korea.</title>
        <authorList>
            <person name="Lee D.-H."/>
            <person name="Kim Y.-S."/>
            <person name="Hwang E.-M."/>
            <person name="Le Tran T.C."/>
            <person name="Cha C.-J."/>
        </authorList>
    </citation>
    <scope>NUCLEOTIDE SEQUENCE [LARGE SCALE GENOMIC DNA]</scope>
    <source>
        <strain evidence="6 7">CJ43</strain>
    </source>
</reference>
<comment type="subcellular location">
    <subcellularLocation>
        <location evidence="1">Membrane</location>
        <topology evidence="1">Multi-pass membrane protein</topology>
    </subcellularLocation>
</comment>
<protein>
    <submittedName>
        <fullName evidence="6">Voltage-gated chloride channel family protein</fullName>
    </submittedName>
</protein>
<dbReference type="PANTHER" id="PTHR43427:SF12">
    <property type="entry name" value="CHLORIDE TRANSPORTER"/>
    <property type="match status" value="1"/>
</dbReference>
<dbReference type="Pfam" id="PF00654">
    <property type="entry name" value="Voltage_CLC"/>
    <property type="match status" value="1"/>
</dbReference>
<gene>
    <name evidence="6" type="ORF">FYC62_15215</name>
</gene>
<keyword evidence="2 5" id="KW-0812">Transmembrane</keyword>
<evidence type="ECO:0000313" key="7">
    <source>
        <dbReference type="Proteomes" id="UP000323653"/>
    </source>
</evidence>
<organism evidence="6 7">
    <name type="scientific">Pedobacter aquae</name>
    <dbReference type="NCBI Taxonomy" id="2605747"/>
    <lineage>
        <taxon>Bacteria</taxon>
        <taxon>Pseudomonadati</taxon>
        <taxon>Bacteroidota</taxon>
        <taxon>Sphingobacteriia</taxon>
        <taxon>Sphingobacteriales</taxon>
        <taxon>Sphingobacteriaceae</taxon>
        <taxon>Pedobacter</taxon>
    </lineage>
</organism>
<dbReference type="CDD" id="cd03682">
    <property type="entry name" value="ClC_sycA_like"/>
    <property type="match status" value="1"/>
</dbReference>
<evidence type="ECO:0000256" key="3">
    <source>
        <dbReference type="ARBA" id="ARBA00022989"/>
    </source>
</evidence>
<dbReference type="EMBL" id="CP043329">
    <property type="protein sequence ID" value="QEK53352.1"/>
    <property type="molecule type" value="Genomic_DNA"/>
</dbReference>
<dbReference type="PANTHER" id="PTHR43427">
    <property type="entry name" value="CHLORIDE CHANNEL PROTEIN CLC-E"/>
    <property type="match status" value="1"/>
</dbReference>
<feature type="transmembrane region" description="Helical" evidence="5">
    <location>
        <begin position="270"/>
        <end position="288"/>
    </location>
</feature>
<feature type="transmembrane region" description="Helical" evidence="5">
    <location>
        <begin position="187"/>
        <end position="210"/>
    </location>
</feature>
<name>A0A5C0VN10_9SPHI</name>
<dbReference type="SUPFAM" id="SSF81340">
    <property type="entry name" value="Clc chloride channel"/>
    <property type="match status" value="1"/>
</dbReference>
<feature type="transmembrane region" description="Helical" evidence="5">
    <location>
        <begin position="64"/>
        <end position="82"/>
    </location>
</feature>
<feature type="transmembrane region" description="Helical" evidence="5">
    <location>
        <begin position="309"/>
        <end position="328"/>
    </location>
</feature>
<dbReference type="InterPro" id="IPR001807">
    <property type="entry name" value="ClC"/>
</dbReference>
<feature type="transmembrane region" description="Helical" evidence="5">
    <location>
        <begin position="334"/>
        <end position="355"/>
    </location>
</feature>
<proteinExistence type="predicted"/>
<keyword evidence="4 5" id="KW-0472">Membrane</keyword>
<dbReference type="KEGG" id="pej:FYC62_15215"/>
<feature type="transmembrane region" description="Helical" evidence="5">
    <location>
        <begin position="32"/>
        <end position="52"/>
    </location>
</feature>
<dbReference type="InterPro" id="IPR014743">
    <property type="entry name" value="Cl-channel_core"/>
</dbReference>
<evidence type="ECO:0000256" key="4">
    <source>
        <dbReference type="ARBA" id="ARBA00023136"/>
    </source>
</evidence>
<dbReference type="GO" id="GO:0016020">
    <property type="term" value="C:membrane"/>
    <property type="evidence" value="ECO:0007669"/>
    <property type="project" value="UniProtKB-SubCell"/>
</dbReference>
<dbReference type="Proteomes" id="UP000323653">
    <property type="component" value="Chromosome"/>
</dbReference>
<feature type="transmembrane region" description="Helical" evidence="5">
    <location>
        <begin position="391"/>
        <end position="410"/>
    </location>
</feature>
<feature type="transmembrane region" description="Helical" evidence="5">
    <location>
        <begin position="231"/>
        <end position="250"/>
    </location>
</feature>
<dbReference type="InterPro" id="IPR050368">
    <property type="entry name" value="ClC-type_chloride_channel"/>
</dbReference>
<feature type="transmembrane region" description="Helical" evidence="5">
    <location>
        <begin position="362"/>
        <end position="385"/>
    </location>
</feature>
<evidence type="ECO:0000256" key="2">
    <source>
        <dbReference type="ARBA" id="ARBA00022692"/>
    </source>
</evidence>
<accession>A0A5C0VN10</accession>
<dbReference type="GO" id="GO:0015108">
    <property type="term" value="F:chloride transmembrane transporter activity"/>
    <property type="evidence" value="ECO:0007669"/>
    <property type="project" value="InterPro"/>
</dbReference>
<sequence>MNDTKPKLNQIEKLKQLTFLDNFLGFRFLLKWLFICSIVGALSGTASAWFLMALNWATNFREQHVWIIAFLPLAGMLIIFLYEKLNKEASRGNNLIIEEIHQPKKKISFWMAPLIFIGTVATHLFGGSAGREGSAVQMGAALADETNSWLKLKKRDRRILLMCGVSAGFASLFGTPLAATLFALEVFLIGTIIYEAILPCLLAAVIAYWVCNLWDPGHSHYIIQNIPDLNVLNILIAVLAGILFGLTGRLFANTTHYISSCFKQYIPNMYAQPVIGACMVICFLLIWGDTQYIGLGLDTIENAFHIQQPYYGFIIKILLTAITLGAGFKGGEVTPLFFIGATLGSALSGILPLPIDLLSGMGFVAVFTAAANTPLACILMGIELFGASSAVYIAISCVVAYLFSGHNGIYGSQKIGSAKHPFWIRQSGKNLSTFN</sequence>
<dbReference type="Gene3D" id="1.10.3080.10">
    <property type="entry name" value="Clc chloride channel"/>
    <property type="match status" value="1"/>
</dbReference>
<keyword evidence="7" id="KW-1185">Reference proteome</keyword>
<keyword evidence="3 5" id="KW-1133">Transmembrane helix</keyword>
<dbReference type="AlphaFoldDB" id="A0A5C0VN10"/>
<evidence type="ECO:0000256" key="1">
    <source>
        <dbReference type="ARBA" id="ARBA00004141"/>
    </source>
</evidence>